<protein>
    <submittedName>
        <fullName evidence="8">Peptidase</fullName>
    </submittedName>
</protein>
<evidence type="ECO:0000256" key="2">
    <source>
        <dbReference type="ARBA" id="ARBA00022670"/>
    </source>
</evidence>
<dbReference type="InterPro" id="IPR036852">
    <property type="entry name" value="Peptidase_S8/S53_dom_sf"/>
</dbReference>
<dbReference type="Gene3D" id="2.60.120.1290">
    <property type="match status" value="1"/>
</dbReference>
<dbReference type="InterPro" id="IPR015500">
    <property type="entry name" value="Peptidase_S8_subtilisin-rel"/>
</dbReference>
<dbReference type="InterPro" id="IPR034045">
    <property type="entry name" value="Pep_S8_CspA-like"/>
</dbReference>
<dbReference type="GO" id="GO:0006508">
    <property type="term" value="P:proteolysis"/>
    <property type="evidence" value="ECO:0007669"/>
    <property type="project" value="UniProtKB-KW"/>
</dbReference>
<dbReference type="Gene3D" id="3.40.50.200">
    <property type="entry name" value="Peptidase S8/S53 domain"/>
    <property type="match status" value="1"/>
</dbReference>
<evidence type="ECO:0000256" key="5">
    <source>
        <dbReference type="PIRSR" id="PIRSR615500-1"/>
    </source>
</evidence>
<keyword evidence="9" id="KW-1185">Reference proteome</keyword>
<comment type="similarity">
    <text evidence="1 6">Belongs to the peptidase S8 family.</text>
</comment>
<feature type="active site" description="Charge relay system" evidence="5 6">
    <location>
        <position position="175"/>
    </location>
</feature>
<keyword evidence="2 6" id="KW-0645">Protease</keyword>
<feature type="active site" description="Charge relay system" evidence="5 6">
    <location>
        <position position="107"/>
    </location>
</feature>
<dbReference type="InterPro" id="IPR017310">
    <property type="entry name" value="Pept_S8A_subtilisin_clostridia"/>
</dbReference>
<dbReference type="InterPro" id="IPR000209">
    <property type="entry name" value="Peptidase_S8/S53_dom"/>
</dbReference>
<evidence type="ECO:0000256" key="1">
    <source>
        <dbReference type="ARBA" id="ARBA00011073"/>
    </source>
</evidence>
<feature type="domain" description="Peptidase S8/S53" evidence="7">
    <location>
        <begin position="98"/>
        <end position="553"/>
    </location>
</feature>
<dbReference type="EMBL" id="RHJS01000002">
    <property type="protein sequence ID" value="RRK30337.1"/>
    <property type="molecule type" value="Genomic_DNA"/>
</dbReference>
<gene>
    <name evidence="8" type="ORF">EBB54_02315</name>
</gene>
<evidence type="ECO:0000313" key="9">
    <source>
        <dbReference type="Proteomes" id="UP000274920"/>
    </source>
</evidence>
<dbReference type="RefSeq" id="WP_125126177.1">
    <property type="nucleotide sequence ID" value="NZ_RHJS01000002.1"/>
</dbReference>
<dbReference type="InterPro" id="IPR050131">
    <property type="entry name" value="Peptidase_S8_subtilisin-like"/>
</dbReference>
<organism evidence="8 9">
    <name type="scientific">Schaedlerella arabinosiphila</name>
    <dbReference type="NCBI Taxonomy" id="2044587"/>
    <lineage>
        <taxon>Bacteria</taxon>
        <taxon>Bacillati</taxon>
        <taxon>Bacillota</taxon>
        <taxon>Clostridia</taxon>
        <taxon>Lachnospirales</taxon>
        <taxon>Lachnospiraceae</taxon>
        <taxon>Schaedlerella</taxon>
    </lineage>
</organism>
<dbReference type="Proteomes" id="UP000274920">
    <property type="component" value="Unassembled WGS sequence"/>
</dbReference>
<dbReference type="PROSITE" id="PS00136">
    <property type="entry name" value="SUBTILASE_ASP"/>
    <property type="match status" value="1"/>
</dbReference>
<evidence type="ECO:0000256" key="4">
    <source>
        <dbReference type="ARBA" id="ARBA00022825"/>
    </source>
</evidence>
<dbReference type="CDD" id="cd07478">
    <property type="entry name" value="Peptidases_S8_CspA-like"/>
    <property type="match status" value="1"/>
</dbReference>
<dbReference type="GO" id="GO:0004252">
    <property type="term" value="F:serine-type endopeptidase activity"/>
    <property type="evidence" value="ECO:0007669"/>
    <property type="project" value="UniProtKB-UniRule"/>
</dbReference>
<keyword evidence="4 6" id="KW-0720">Serine protease</keyword>
<dbReference type="PRINTS" id="PR00723">
    <property type="entry name" value="SUBTILISIN"/>
</dbReference>
<feature type="active site" description="Charge relay system" evidence="5 6">
    <location>
        <position position="498"/>
    </location>
</feature>
<dbReference type="PIRSF" id="PIRSF037894">
    <property type="entry name" value="Subtilisin_rel_CspABC"/>
    <property type="match status" value="1"/>
</dbReference>
<dbReference type="PANTHER" id="PTHR43806">
    <property type="entry name" value="PEPTIDASE S8"/>
    <property type="match status" value="1"/>
</dbReference>
<evidence type="ECO:0000313" key="8">
    <source>
        <dbReference type="EMBL" id="RRK30337.1"/>
    </source>
</evidence>
<proteinExistence type="inferred from homology"/>
<dbReference type="InterPro" id="IPR023827">
    <property type="entry name" value="Peptidase_S8_Asp-AS"/>
</dbReference>
<comment type="caution">
    <text evidence="8">The sequence shown here is derived from an EMBL/GenBank/DDBJ whole genome shotgun (WGS) entry which is preliminary data.</text>
</comment>
<reference evidence="8" key="1">
    <citation type="submission" date="2018-10" db="EMBL/GenBank/DDBJ databases">
        <title>Schaedlerella arabinophila gen. nov. sp. nov., isolated from the mouse intestinal tract and comparative analysis with the genome of the closely related altered Schaedler flora strain ASF502.</title>
        <authorList>
            <person name="Miyake S."/>
            <person name="Soh M."/>
            <person name="Seedorf H."/>
        </authorList>
    </citation>
    <scope>NUCLEOTIDE SEQUENCE [LARGE SCALE GENOMIC DNA]</scope>
    <source>
        <strain evidence="8">DSM 106076</strain>
    </source>
</reference>
<dbReference type="Pfam" id="PF00082">
    <property type="entry name" value="Peptidase_S8"/>
    <property type="match status" value="1"/>
</dbReference>
<dbReference type="PROSITE" id="PS51892">
    <property type="entry name" value="SUBTILASE"/>
    <property type="match status" value="1"/>
</dbReference>
<sequence length="567" mass="62329">MIDQETCKNSILSDDYRDFIVNDNSSLISRIREEDFCTQDVEMGYRCIYVPNEQADPLTSEMLYYTAIPKCYTHISTDSLNQAGILPLHSYPTLHLMGKGILIGFLDSGIDYMNPVFRNLDGTTRIAAIWDQTIQDGTPPEGFAYGSEYTEEMINEALQSASPLGVVPSVDDSGHGTFTASLAAGSGNPDENFLGAAPECTLAVVKLKQAKQYLRDYYFIPEGVPCHQETDIILALRYLDLLAQKLKLPLVFCFALGTNAGGHVGALPCPLILNSYGSSINRIPVLGCGNEADKRHHYYYEIPDVYTNHTAEIRVGEGVTGFTMELWTSIPNVLSVSLTSPSGESTSRLSVRTNVRTSFQFLLEPTRVSIDYRITAELESSELIFFRFSDPSPGIWRLNIEPVRIFNGQFHIWLPMSEFLSGEVYFLNSSPYYTITNPANGASTINTAFYDGSTNAVALSSGRGYSRNDVINPTIAAPGVDVLGALPGGRYAMRSGSSAAAAINAGAVALLLEWILIKMGNTSVDSYQIKSILMIGAQRPPGMQFPNRDWGYGLLDLYNALNEIREL</sequence>
<accession>A0A3R8JJF2</accession>
<dbReference type="SUPFAM" id="SSF52743">
    <property type="entry name" value="Subtilisin-like"/>
    <property type="match status" value="1"/>
</dbReference>
<evidence type="ECO:0000256" key="3">
    <source>
        <dbReference type="ARBA" id="ARBA00022801"/>
    </source>
</evidence>
<dbReference type="PANTHER" id="PTHR43806:SF11">
    <property type="entry name" value="CEREVISIN-RELATED"/>
    <property type="match status" value="1"/>
</dbReference>
<evidence type="ECO:0000259" key="7">
    <source>
        <dbReference type="Pfam" id="PF00082"/>
    </source>
</evidence>
<keyword evidence="3 6" id="KW-0378">Hydrolase</keyword>
<evidence type="ECO:0000256" key="6">
    <source>
        <dbReference type="PROSITE-ProRule" id="PRU01240"/>
    </source>
</evidence>
<dbReference type="AlphaFoldDB" id="A0A3R8JJF2"/>
<name>A0A3R8JJF2_9FIRM</name>